<comment type="caution">
    <text evidence="6">The sequence shown here is derived from an EMBL/GenBank/DDBJ whole genome shotgun (WGS) entry which is preliminary data.</text>
</comment>
<dbReference type="Gene3D" id="3.40.190.10">
    <property type="entry name" value="Periplasmic binding protein-like II"/>
    <property type="match status" value="2"/>
</dbReference>
<dbReference type="PROSITE" id="PS51318">
    <property type="entry name" value="TAT"/>
    <property type="match status" value="1"/>
</dbReference>
<dbReference type="GO" id="GO:0016020">
    <property type="term" value="C:membrane"/>
    <property type="evidence" value="ECO:0007669"/>
    <property type="project" value="InterPro"/>
</dbReference>
<dbReference type="CDD" id="cd13563">
    <property type="entry name" value="PBP2_SsuA_like_6"/>
    <property type="match status" value="1"/>
</dbReference>
<feature type="chain" id="PRO_5037123335" evidence="4">
    <location>
        <begin position="27"/>
        <end position="347"/>
    </location>
</feature>
<gene>
    <name evidence="6" type="ORF">KME15_24695</name>
</gene>
<dbReference type="InterPro" id="IPR010067">
    <property type="entry name" value="ABC_SsuA_sub-bd"/>
</dbReference>
<dbReference type="EMBL" id="JAHHHD010000048">
    <property type="protein sequence ID" value="MBW4661878.1"/>
    <property type="molecule type" value="Genomic_DNA"/>
</dbReference>
<reference evidence="6" key="2">
    <citation type="journal article" date="2022" name="Microbiol. Resour. Announc.">
        <title>Metagenome Sequencing to Explore Phylogenomics of Terrestrial Cyanobacteria.</title>
        <authorList>
            <person name="Ward R.D."/>
            <person name="Stajich J.E."/>
            <person name="Johansen J.R."/>
            <person name="Huntemann M."/>
            <person name="Clum A."/>
            <person name="Foster B."/>
            <person name="Foster B."/>
            <person name="Roux S."/>
            <person name="Palaniappan K."/>
            <person name="Varghese N."/>
            <person name="Mukherjee S."/>
            <person name="Reddy T.B.K."/>
            <person name="Daum C."/>
            <person name="Copeland A."/>
            <person name="Chen I.A."/>
            <person name="Ivanova N.N."/>
            <person name="Kyrpides N.C."/>
            <person name="Shapiro N."/>
            <person name="Eloe-Fadrosh E.A."/>
            <person name="Pietrasiak N."/>
        </authorList>
    </citation>
    <scope>NUCLEOTIDE SEQUENCE</scope>
    <source>
        <strain evidence="6">UHER 2000/2452</strain>
    </source>
</reference>
<protein>
    <submittedName>
        <fullName evidence="6">ABC transporter substrate-binding protein</fullName>
    </submittedName>
</protein>
<evidence type="ECO:0000256" key="2">
    <source>
        <dbReference type="ARBA" id="ARBA00010742"/>
    </source>
</evidence>
<dbReference type="PANTHER" id="PTHR30024">
    <property type="entry name" value="ALIPHATIC SULFONATES-BINDING PROTEIN-RELATED"/>
    <property type="match status" value="1"/>
</dbReference>
<dbReference type="InterPro" id="IPR006311">
    <property type="entry name" value="TAT_signal"/>
</dbReference>
<organism evidence="6 7">
    <name type="scientific">Drouetiella hepatica Uher 2000/2452</name>
    <dbReference type="NCBI Taxonomy" id="904376"/>
    <lineage>
        <taxon>Bacteria</taxon>
        <taxon>Bacillati</taxon>
        <taxon>Cyanobacteriota</taxon>
        <taxon>Cyanophyceae</taxon>
        <taxon>Oculatellales</taxon>
        <taxon>Oculatellaceae</taxon>
        <taxon>Drouetiella</taxon>
    </lineage>
</organism>
<evidence type="ECO:0000259" key="5">
    <source>
        <dbReference type="SMART" id="SM00062"/>
    </source>
</evidence>
<keyword evidence="3 4" id="KW-0732">Signal</keyword>
<proteinExistence type="inferred from homology"/>
<reference evidence="6" key="1">
    <citation type="submission" date="2021-05" db="EMBL/GenBank/DDBJ databases">
        <authorList>
            <person name="Pietrasiak N."/>
            <person name="Ward R."/>
            <person name="Stajich J.E."/>
            <person name="Kurbessoian T."/>
        </authorList>
    </citation>
    <scope>NUCLEOTIDE SEQUENCE</scope>
    <source>
        <strain evidence="6">UHER 2000/2452</strain>
    </source>
</reference>
<dbReference type="InterPro" id="IPR001638">
    <property type="entry name" value="Solute-binding_3/MltF_N"/>
</dbReference>
<dbReference type="AlphaFoldDB" id="A0A951QIJ1"/>
<evidence type="ECO:0000256" key="1">
    <source>
        <dbReference type="ARBA" id="ARBA00004418"/>
    </source>
</evidence>
<dbReference type="Proteomes" id="UP000757435">
    <property type="component" value="Unassembled WGS sequence"/>
</dbReference>
<dbReference type="GO" id="GO:0042626">
    <property type="term" value="F:ATPase-coupled transmembrane transporter activity"/>
    <property type="evidence" value="ECO:0007669"/>
    <property type="project" value="InterPro"/>
</dbReference>
<sequence>MPDRLPFSTALTRRSLLRSASLSVVAAIATASCGRQSASQQGSQTQTLQIGMNLWAGFMPWKVAQEREFFKANNLNAELTWFPVLSDQLNAFNAGRLDVAGMTLSDFLTGLAGGLKTKILAITDISLGADAILAAPSINSIKDLVGKRASVEIGTVGHMLFLKALEQGGVSANQVEIVNQAADAATAALIAGKTDSAYSYEPFVSQAVQSGKGKVIFSSKDIPGIIPDPLVIHERVLNEKPEAVQALIKVWYQTLEYRKAHLSEVLSIEAKQAGVSLEEYNTILEGFKWLTPEECLKAFKPGDTMESVVHASQAIGEFMLGEKLISSQPNSIEPYIDRKFVEHYLKG</sequence>
<accession>A0A951QIJ1</accession>
<dbReference type="PROSITE" id="PS51257">
    <property type="entry name" value="PROKAR_LIPOPROTEIN"/>
    <property type="match status" value="1"/>
</dbReference>
<evidence type="ECO:0000256" key="3">
    <source>
        <dbReference type="ARBA" id="ARBA00022729"/>
    </source>
</evidence>
<dbReference type="Pfam" id="PF13379">
    <property type="entry name" value="NMT1_2"/>
    <property type="match status" value="1"/>
</dbReference>
<dbReference type="PANTHER" id="PTHR30024:SF47">
    <property type="entry name" value="TAURINE-BINDING PERIPLASMIC PROTEIN"/>
    <property type="match status" value="1"/>
</dbReference>
<dbReference type="NCBIfam" id="TIGR01728">
    <property type="entry name" value="SsuA_fam"/>
    <property type="match status" value="1"/>
</dbReference>
<evidence type="ECO:0000313" key="6">
    <source>
        <dbReference type="EMBL" id="MBW4661878.1"/>
    </source>
</evidence>
<name>A0A951QIJ1_9CYAN</name>
<evidence type="ECO:0000313" key="7">
    <source>
        <dbReference type="Proteomes" id="UP000757435"/>
    </source>
</evidence>
<dbReference type="SUPFAM" id="SSF53850">
    <property type="entry name" value="Periplasmic binding protein-like II"/>
    <property type="match status" value="1"/>
</dbReference>
<dbReference type="GO" id="GO:0042597">
    <property type="term" value="C:periplasmic space"/>
    <property type="evidence" value="ECO:0007669"/>
    <property type="project" value="UniProtKB-SubCell"/>
</dbReference>
<feature type="signal peptide" evidence="4">
    <location>
        <begin position="1"/>
        <end position="26"/>
    </location>
</feature>
<comment type="similarity">
    <text evidence="2">Belongs to the bacterial solute-binding protein SsuA/TauA family.</text>
</comment>
<dbReference type="SMART" id="SM00062">
    <property type="entry name" value="PBPb"/>
    <property type="match status" value="1"/>
</dbReference>
<feature type="domain" description="Solute-binding protein family 3/N-terminal" evidence="5">
    <location>
        <begin position="47"/>
        <end position="265"/>
    </location>
</feature>
<comment type="subcellular location">
    <subcellularLocation>
        <location evidence="1">Periplasm</location>
    </subcellularLocation>
</comment>
<evidence type="ECO:0000256" key="4">
    <source>
        <dbReference type="SAM" id="SignalP"/>
    </source>
</evidence>